<evidence type="ECO:0000313" key="4">
    <source>
        <dbReference type="Proteomes" id="UP000017836"/>
    </source>
</evidence>
<proteinExistence type="predicted"/>
<dbReference type="InterPro" id="IPR018253">
    <property type="entry name" value="DnaJ_domain_CS"/>
</dbReference>
<dbReference type="OrthoDB" id="66964at2759"/>
<reference evidence="4" key="1">
    <citation type="journal article" date="2013" name="Science">
        <title>The Amborella genome and the evolution of flowering plants.</title>
        <authorList>
            <consortium name="Amborella Genome Project"/>
        </authorList>
    </citation>
    <scope>NUCLEOTIDE SEQUENCE [LARGE SCALE GENOMIC DNA]</scope>
</reference>
<dbReference type="InterPro" id="IPR024593">
    <property type="entry name" value="DUF3444"/>
</dbReference>
<feature type="region of interest" description="Disordered" evidence="1">
    <location>
        <begin position="138"/>
        <end position="206"/>
    </location>
</feature>
<dbReference type="eggNOG" id="ENOG502QQV4">
    <property type="taxonomic scope" value="Eukaryota"/>
</dbReference>
<dbReference type="Gramene" id="ERN09840">
    <property type="protein sequence ID" value="ERN09840"/>
    <property type="gene ID" value="AMTR_s00013p00055400"/>
</dbReference>
<dbReference type="InterPro" id="IPR001623">
    <property type="entry name" value="DnaJ_domain"/>
</dbReference>
<dbReference type="PRINTS" id="PR00625">
    <property type="entry name" value="JDOMAIN"/>
</dbReference>
<evidence type="ECO:0000256" key="1">
    <source>
        <dbReference type="SAM" id="MobiDB-lite"/>
    </source>
</evidence>
<feature type="compositionally biased region" description="Polar residues" evidence="1">
    <location>
        <begin position="159"/>
        <end position="176"/>
    </location>
</feature>
<sequence length="782" mass="87865">MECNRDEATRAKEIAERKFTARDMEGAKKFALKAHQLYPNLDGITQMLSTFDVYLAAEKKVNGEMDWYSILCVSSSADDESVKKQYRKLALILHPDKNKSIGADGAFKLLSEAWSVLSDKGRRAQYDMKRNSSVKVVLPQKTAQNSKPSPQPEVPNGFYNFTTNASSNVRPQTSNVRAKKSAARSVNQPPPKQPPPNPPPRQAKPGTFWTSCNRCKMQYEYLRCYVNHNLLCPNCHEPFLAVEIGTVPSNGSNSNMSWSFSHQRGQDHHQSGKQGPSLTGRHGFPSNPAVDSLHNVNFQWGPFSRAAGVASANASSSAAAAAVNMVQHTYDKVRREREEAQAAARSEEIRRKVSGKRGVGAESCQEREVGDRPAKKRSIDGEEAVVNNINGGLGADIVSGFGVNSVHRYFGVKSNVHESERANGTYKEFFNGMDQDANKAYRAIPKPSTGAFRELSVHENRNLLMDKARSDIQKKLQEWNMKARASKEEKVTLKVVSGSSHQLKSNGPKREKKQATKVKASSNAPNDVLDPEQPEPVTISVIDPDFHDFDNDRSEKCFEENQVWAAYDDDDGMPRYYAMIQKVLSLNPFKMRISWLNSKSNAELGPINWVGSGFTKTCGDFRVGRYELNKSVNVFSHMVKWEKGLRGVIRIVPRKSEVWALYRNWSKDWNESTPDEVIYKYDMVEVLDDYLEEVGLTVAPLLKVVGFKTVFYRNMDPDSVQKIPREEMFRFSHQVPSWVLREGEAENAPKGCRELDPAATPSELLQVILNAKIEEKTEAIEQ</sequence>
<dbReference type="InterPro" id="IPR036869">
    <property type="entry name" value="J_dom_sf"/>
</dbReference>
<dbReference type="EMBL" id="KI392979">
    <property type="protein sequence ID" value="ERN09840.1"/>
    <property type="molecule type" value="Genomic_DNA"/>
</dbReference>
<gene>
    <name evidence="3" type="ORF">AMTR_s00013p00055400</name>
</gene>
<dbReference type="PANTHER" id="PTHR44137">
    <property type="entry name" value="BNAC03G44070D PROTEIN"/>
    <property type="match status" value="1"/>
</dbReference>
<evidence type="ECO:0000313" key="3">
    <source>
        <dbReference type="EMBL" id="ERN09840.1"/>
    </source>
</evidence>
<dbReference type="Proteomes" id="UP000017836">
    <property type="component" value="Unassembled WGS sequence"/>
</dbReference>
<dbReference type="AlphaFoldDB" id="W1PRH3"/>
<dbReference type="KEGG" id="atr:18438027"/>
<organism evidence="3 4">
    <name type="scientific">Amborella trichopoda</name>
    <dbReference type="NCBI Taxonomy" id="13333"/>
    <lineage>
        <taxon>Eukaryota</taxon>
        <taxon>Viridiplantae</taxon>
        <taxon>Streptophyta</taxon>
        <taxon>Embryophyta</taxon>
        <taxon>Tracheophyta</taxon>
        <taxon>Spermatophyta</taxon>
        <taxon>Magnoliopsida</taxon>
        <taxon>Amborellales</taxon>
        <taxon>Amborellaceae</taxon>
        <taxon>Amborella</taxon>
    </lineage>
</organism>
<feature type="region of interest" description="Disordered" evidence="1">
    <location>
        <begin position="490"/>
        <end position="534"/>
    </location>
</feature>
<dbReference type="Gene3D" id="1.10.287.110">
    <property type="entry name" value="DnaJ domain"/>
    <property type="match status" value="1"/>
</dbReference>
<feature type="compositionally biased region" description="Basic and acidic residues" evidence="1">
    <location>
        <begin position="341"/>
        <end position="351"/>
    </location>
</feature>
<dbReference type="Pfam" id="PF23551">
    <property type="entry name" value="Zn_ribbon_20"/>
    <property type="match status" value="1"/>
</dbReference>
<accession>W1PRH3</accession>
<feature type="region of interest" description="Disordered" evidence="1">
    <location>
        <begin position="341"/>
        <end position="376"/>
    </location>
</feature>
<dbReference type="Pfam" id="PF00226">
    <property type="entry name" value="DnaJ"/>
    <property type="match status" value="1"/>
</dbReference>
<keyword evidence="4" id="KW-1185">Reference proteome</keyword>
<dbReference type="PROSITE" id="PS50076">
    <property type="entry name" value="DNAJ_2"/>
    <property type="match status" value="1"/>
</dbReference>
<dbReference type="PANTHER" id="PTHR44137:SF32">
    <property type="entry name" value="DNAJ HEAT SHOCK AMINO-TERMINAL DOMAIN PROTEIN"/>
    <property type="match status" value="1"/>
</dbReference>
<feature type="compositionally biased region" description="Pro residues" evidence="1">
    <location>
        <begin position="188"/>
        <end position="202"/>
    </location>
</feature>
<dbReference type="SUPFAM" id="SSF46565">
    <property type="entry name" value="Chaperone J-domain"/>
    <property type="match status" value="1"/>
</dbReference>
<dbReference type="STRING" id="13333.W1PRH3"/>
<dbReference type="OMA" id="VSTNHGM"/>
<feature type="domain" description="J" evidence="2">
    <location>
        <begin position="66"/>
        <end position="130"/>
    </location>
</feature>
<dbReference type="CDD" id="cd06257">
    <property type="entry name" value="DnaJ"/>
    <property type="match status" value="1"/>
</dbReference>
<dbReference type="Pfam" id="PF11926">
    <property type="entry name" value="DUF3444"/>
    <property type="match status" value="1"/>
</dbReference>
<feature type="region of interest" description="Disordered" evidence="1">
    <location>
        <begin position="255"/>
        <end position="284"/>
    </location>
</feature>
<protein>
    <recommendedName>
        <fullName evidence="2">J domain-containing protein</fullName>
    </recommendedName>
</protein>
<dbReference type="PROSITE" id="PS00636">
    <property type="entry name" value="DNAJ_1"/>
    <property type="match status" value="1"/>
</dbReference>
<name>W1PRH3_AMBTC</name>
<dbReference type="InterPro" id="IPR056988">
    <property type="entry name" value="Zn_ribbon_pln"/>
</dbReference>
<dbReference type="HOGENOM" id="CLU_004676_1_0_1"/>
<feature type="compositionally biased region" description="Basic and acidic residues" evidence="1">
    <location>
        <begin position="364"/>
        <end position="376"/>
    </location>
</feature>
<evidence type="ECO:0000259" key="2">
    <source>
        <dbReference type="PROSITE" id="PS50076"/>
    </source>
</evidence>
<dbReference type="SMART" id="SM00271">
    <property type="entry name" value="DnaJ"/>
    <property type="match status" value="1"/>
</dbReference>